<accession>A0A7I8LGY4</accession>
<feature type="compositionally biased region" description="Low complexity" evidence="1">
    <location>
        <begin position="163"/>
        <end position="173"/>
    </location>
</feature>
<feature type="region of interest" description="Disordered" evidence="1">
    <location>
        <begin position="38"/>
        <end position="125"/>
    </location>
</feature>
<dbReference type="AlphaFoldDB" id="A0A7I8LGY4"/>
<name>A0A7I8LGY4_SPIIN</name>
<feature type="compositionally biased region" description="Acidic residues" evidence="1">
    <location>
        <begin position="324"/>
        <end position="334"/>
    </location>
</feature>
<proteinExistence type="predicted"/>
<evidence type="ECO:0000313" key="2">
    <source>
        <dbReference type="EMBL" id="CAA7408578.1"/>
    </source>
</evidence>
<evidence type="ECO:0000256" key="1">
    <source>
        <dbReference type="SAM" id="MobiDB-lite"/>
    </source>
</evidence>
<organism evidence="2 3">
    <name type="scientific">Spirodela intermedia</name>
    <name type="common">Intermediate duckweed</name>
    <dbReference type="NCBI Taxonomy" id="51605"/>
    <lineage>
        <taxon>Eukaryota</taxon>
        <taxon>Viridiplantae</taxon>
        <taxon>Streptophyta</taxon>
        <taxon>Embryophyta</taxon>
        <taxon>Tracheophyta</taxon>
        <taxon>Spermatophyta</taxon>
        <taxon>Magnoliopsida</taxon>
        <taxon>Liliopsida</taxon>
        <taxon>Araceae</taxon>
        <taxon>Lemnoideae</taxon>
        <taxon>Spirodela</taxon>
    </lineage>
</organism>
<dbReference type="Pfam" id="PF05097">
    <property type="entry name" value="DUF688"/>
    <property type="match status" value="1"/>
</dbReference>
<feature type="region of interest" description="Disordered" evidence="1">
    <location>
        <begin position="153"/>
        <end position="205"/>
    </location>
</feature>
<dbReference type="Proteomes" id="UP000663760">
    <property type="component" value="Chromosome 15"/>
</dbReference>
<feature type="compositionally biased region" description="Polar residues" evidence="1">
    <location>
        <begin position="266"/>
        <end position="275"/>
    </location>
</feature>
<dbReference type="InterPro" id="IPR007789">
    <property type="entry name" value="DUF688"/>
</dbReference>
<feature type="region of interest" description="Disordered" evidence="1">
    <location>
        <begin position="266"/>
        <end position="334"/>
    </location>
</feature>
<dbReference type="OrthoDB" id="677721at2759"/>
<sequence>MSVKRLDFNTPLPSVRRFGSALPLTPVFYSPSTVKEECGRGRAMGESPQRSPLPFYKSDVNSGPIQKPGVVPFSWEQRPGQPKDGFVADATPATPAEHPVVSSSPPPPGGASRRSLHEKEEADVDGLDSTIDCAFALGSFPVSPNCPVSATAFSMPSSPLYRTSSKSMESSMETPEERTRTTPVSAKARTLEEQLSSRKEKDREEVVFSDAPAMLSSTESCFMKGSMGGLSEEIKSRAPSGRFSTDSQLPDFMAGQFLPAAKATATVSPQFSSMKLSREPPRPVVENERERRRPVVPLPYQHRPDRASTYSPIHPQTGTRNRESDDDDHEDDDRCDEVGQLWMKGCGIFPRLCLKSSFCHLNPLQGTKARGQVILPAAHEIDTRLRPATSEYENSWEEVCRYNMGPAHQPLRQKGSKVSSESNHLCYWSDSQTPDGSSLCCRSNRASSHLPPSPIYGGKYCRSSASYCADDEREWEITRLNHKQSSASAITQLESSDYEACPSVQKVILNNSSDDFLQQMNIYAEDSRQNHVHFPEPVKGGDQGKNDGDLLQPLRLPSESWLFRTLTRVPSKKQPTLRSLFCSPLLPEEEVHGASPADPRLETTVKLPELPKCQMRFADKNERFNNVHVQDWEEDGESRRTSRDEDGKPKTELKTEFKTGAEEEDRGGLRRRHHPPSLTAANPRRPPGLQLHLLLRPSLNHQIISFSYTGETAKRTLNDSHEGGGAGELTKRS</sequence>
<protein>
    <submittedName>
        <fullName evidence="2">Uncharacterized protein</fullName>
    </submittedName>
</protein>
<keyword evidence="3" id="KW-1185">Reference proteome</keyword>
<feature type="compositionally biased region" description="Basic and acidic residues" evidence="1">
    <location>
        <begin position="637"/>
        <end position="661"/>
    </location>
</feature>
<feature type="compositionally biased region" description="Polar residues" evidence="1">
    <location>
        <begin position="153"/>
        <end position="162"/>
    </location>
</feature>
<feature type="region of interest" description="Disordered" evidence="1">
    <location>
        <begin position="628"/>
        <end position="688"/>
    </location>
</feature>
<feature type="compositionally biased region" description="Basic and acidic residues" evidence="1">
    <location>
        <begin position="189"/>
        <end position="205"/>
    </location>
</feature>
<dbReference type="PANTHER" id="PTHR33671:SF2">
    <property type="entry name" value="N-METHYLTRANSFERASE, PUTATIVE (DUF688)-RELATED"/>
    <property type="match status" value="1"/>
</dbReference>
<gene>
    <name evidence="2" type="ORF">SI8410_15019256</name>
</gene>
<dbReference type="PANTHER" id="PTHR33671">
    <property type="entry name" value="N-METHYLTRANSFERASE, PUTATIVE (DUF688)-RELATED"/>
    <property type="match status" value="1"/>
</dbReference>
<dbReference type="EMBL" id="LR746278">
    <property type="protein sequence ID" value="CAA7408578.1"/>
    <property type="molecule type" value="Genomic_DNA"/>
</dbReference>
<evidence type="ECO:0000313" key="3">
    <source>
        <dbReference type="Proteomes" id="UP000663760"/>
    </source>
</evidence>
<feature type="compositionally biased region" description="Polar residues" evidence="1">
    <location>
        <begin position="308"/>
        <end position="319"/>
    </location>
</feature>
<feature type="compositionally biased region" description="Basic and acidic residues" evidence="1">
    <location>
        <begin position="276"/>
        <end position="293"/>
    </location>
</feature>
<reference evidence="2" key="1">
    <citation type="submission" date="2020-02" db="EMBL/GenBank/DDBJ databases">
        <authorList>
            <person name="Scholz U."/>
            <person name="Mascher M."/>
            <person name="Fiebig A."/>
        </authorList>
    </citation>
    <scope>NUCLEOTIDE SEQUENCE</scope>
</reference>